<keyword evidence="6" id="KW-1185">Reference proteome</keyword>
<organism evidence="5 6">
    <name type="scientific">Eruca vesicaria subsp. sativa</name>
    <name type="common">Garden rocket</name>
    <name type="synonym">Eruca sativa</name>
    <dbReference type="NCBI Taxonomy" id="29727"/>
    <lineage>
        <taxon>Eukaryota</taxon>
        <taxon>Viridiplantae</taxon>
        <taxon>Streptophyta</taxon>
        <taxon>Embryophyta</taxon>
        <taxon>Tracheophyta</taxon>
        <taxon>Spermatophyta</taxon>
        <taxon>Magnoliopsida</taxon>
        <taxon>eudicotyledons</taxon>
        <taxon>Gunneridae</taxon>
        <taxon>Pentapetalae</taxon>
        <taxon>rosids</taxon>
        <taxon>malvids</taxon>
        <taxon>Brassicales</taxon>
        <taxon>Brassicaceae</taxon>
        <taxon>Brassiceae</taxon>
        <taxon>Eruca</taxon>
    </lineage>
</organism>
<comment type="similarity">
    <text evidence="1 2 3">Belongs to the cullin family.</text>
</comment>
<evidence type="ECO:0000313" key="5">
    <source>
        <dbReference type="EMBL" id="CAH8392524.1"/>
    </source>
</evidence>
<evidence type="ECO:0000256" key="3">
    <source>
        <dbReference type="RuleBase" id="RU003829"/>
    </source>
</evidence>
<dbReference type="Gene3D" id="3.30.230.130">
    <property type="entry name" value="Cullin, Chain C, Domain 2"/>
    <property type="match status" value="1"/>
</dbReference>
<dbReference type="InterPro" id="IPR036388">
    <property type="entry name" value="WH-like_DNA-bd_sf"/>
</dbReference>
<name>A0ABC8MB24_ERUVS</name>
<dbReference type="PANTHER" id="PTHR11932">
    <property type="entry name" value="CULLIN"/>
    <property type="match status" value="1"/>
</dbReference>
<dbReference type="Gene3D" id="1.10.10.10">
    <property type="entry name" value="Winged helix-like DNA-binding domain superfamily/Winged helix DNA-binding domain"/>
    <property type="match status" value="1"/>
</dbReference>
<dbReference type="SUPFAM" id="SSF74788">
    <property type="entry name" value="Cullin repeat-like"/>
    <property type="match status" value="1"/>
</dbReference>
<gene>
    <name evidence="5" type="ORF">ERUC_LOCUS45007</name>
</gene>
<evidence type="ECO:0000313" key="6">
    <source>
        <dbReference type="Proteomes" id="UP001642260"/>
    </source>
</evidence>
<protein>
    <recommendedName>
        <fullName evidence="4">Cullin family profile domain-containing protein</fullName>
    </recommendedName>
</protein>
<dbReference type="InterPro" id="IPR016159">
    <property type="entry name" value="Cullin_repeat-like_dom_sf"/>
</dbReference>
<dbReference type="InterPro" id="IPR019559">
    <property type="entry name" value="Cullin_neddylation_domain"/>
</dbReference>
<dbReference type="EMBL" id="CAKOAT010996668">
    <property type="protein sequence ID" value="CAH8392524.1"/>
    <property type="molecule type" value="Genomic_DNA"/>
</dbReference>
<dbReference type="SUPFAM" id="SSF75632">
    <property type="entry name" value="Cullin homology domain"/>
    <property type="match status" value="1"/>
</dbReference>
<evidence type="ECO:0000259" key="4">
    <source>
        <dbReference type="PROSITE" id="PS50069"/>
    </source>
</evidence>
<dbReference type="SMART" id="SM00182">
    <property type="entry name" value="CULLIN"/>
    <property type="match status" value="1"/>
</dbReference>
<dbReference type="InterPro" id="IPR001373">
    <property type="entry name" value="Cullin_N"/>
</dbReference>
<sequence>MEPKIIDFEQGWDYIETGITAMKRQFEVPVPEITPEHILDLYTAVYKMCTQRSPHDFSSQLYQKCCETMEEYMNSTVLPALNEKLGDEYMLLRELLKRWSNHKMLVRLLSAIFHYLNRYFIVRESLPSIEKVGMGYFRDLVYNKIQCKVREAVLALVDKEREGEDIDRKLMKRVLEFYVEIGMERYEQDFETFMLKDTASYYSRKASSWIQEDSIHDYIFKSEQCLQKEKERVSHYLHFSSEPNLVKVVKHEFSVVHENQILEKTHAERQISLGPLAKIFKQHVTDTTINAKEQVLIRKVIELHEMYMVTECFQNHTLFHKDLKRAVAGSDALLATFCDRIILKKWGSEELSDEDIEKVVIFLAYISDEKDIFAEFYRKKLALRLLLNRGVSDDHERSILTKLKQQNRGQFTFKMERMMTDLTLSRENQNSFKEYVASYNHVAKPGIGLTVTLLTSGIWPSYKTFGINLPNEMVKCIEVFKEFYETKTKGRKLTWIHSLGTCHVNGQFDQKPIELIVSTHQAVVLLLFNTKDKLSYNDIQTQLNVGHEDLVWLLYSLSCGKYKILIKEPATETVSRTDVFEFNSKFTARMCRVKIPLPHVNDRKKVIEDVDKDRRYAINATIVRIMKGKKALGLQQLVSECVEQLNQMFKPDIKAIKMRIEDLITRDFLERDRENPNIFRYLA</sequence>
<accession>A0ABC8MB24</accession>
<dbReference type="Pfam" id="PF26557">
    <property type="entry name" value="Cullin_AB"/>
    <property type="match status" value="1"/>
</dbReference>
<dbReference type="InterPro" id="IPR045093">
    <property type="entry name" value="Cullin"/>
</dbReference>
<dbReference type="FunFam" id="1.20.1310.10:FF:000001">
    <property type="entry name" value="Cullin 3"/>
    <property type="match status" value="1"/>
</dbReference>
<evidence type="ECO:0000256" key="1">
    <source>
        <dbReference type="ARBA" id="ARBA00006019"/>
    </source>
</evidence>
<dbReference type="Proteomes" id="UP001642260">
    <property type="component" value="Unassembled WGS sequence"/>
</dbReference>
<proteinExistence type="inferred from homology"/>
<dbReference type="Gene3D" id="1.20.1310.10">
    <property type="entry name" value="Cullin Repeats"/>
    <property type="match status" value="4"/>
</dbReference>
<dbReference type="InterPro" id="IPR036317">
    <property type="entry name" value="Cullin_homology_sf"/>
</dbReference>
<dbReference type="SMART" id="SM00884">
    <property type="entry name" value="Cullin_Nedd8"/>
    <property type="match status" value="1"/>
</dbReference>
<dbReference type="PROSITE" id="PS50069">
    <property type="entry name" value="CULLIN_2"/>
    <property type="match status" value="1"/>
</dbReference>
<evidence type="ECO:0000256" key="2">
    <source>
        <dbReference type="PROSITE-ProRule" id="PRU00330"/>
    </source>
</evidence>
<dbReference type="InterPro" id="IPR059120">
    <property type="entry name" value="Cullin-like_AB"/>
</dbReference>
<comment type="caution">
    <text evidence="5">The sequence shown here is derived from an EMBL/GenBank/DDBJ whole genome shotgun (WGS) entry which is preliminary data.</text>
</comment>
<dbReference type="FunFam" id="1.10.10.10:FF:000503">
    <property type="entry name" value="Cullin-1"/>
    <property type="match status" value="1"/>
</dbReference>
<reference evidence="5 6" key="1">
    <citation type="submission" date="2022-03" db="EMBL/GenBank/DDBJ databases">
        <authorList>
            <person name="Macdonald S."/>
            <person name="Ahmed S."/>
            <person name="Newling K."/>
        </authorList>
    </citation>
    <scope>NUCLEOTIDE SEQUENCE [LARGE SCALE GENOMIC DNA]</scope>
</reference>
<dbReference type="InterPro" id="IPR036390">
    <property type="entry name" value="WH_DNA-bd_sf"/>
</dbReference>
<dbReference type="AlphaFoldDB" id="A0ABC8MB24"/>
<dbReference type="Pfam" id="PF00888">
    <property type="entry name" value="Cullin"/>
    <property type="match status" value="1"/>
</dbReference>
<dbReference type="InterPro" id="IPR016158">
    <property type="entry name" value="Cullin_homology"/>
</dbReference>
<feature type="domain" description="Cullin family profile" evidence="4">
    <location>
        <begin position="329"/>
        <end position="558"/>
    </location>
</feature>
<dbReference type="Pfam" id="PF10557">
    <property type="entry name" value="Cullin_Nedd8"/>
    <property type="match status" value="1"/>
</dbReference>
<dbReference type="SUPFAM" id="SSF46785">
    <property type="entry name" value="Winged helix' DNA-binding domain"/>
    <property type="match status" value="1"/>
</dbReference>